<dbReference type="Proteomes" id="UP001433638">
    <property type="component" value="Unassembled WGS sequence"/>
</dbReference>
<name>A0ABV1M3R0_9NEIS</name>
<sequence>MIDSITGSKVLVESDQTYGSKVRLSCFEDFDILDDFFNEDFLVPTFTTMQKESDRGFYIYFGVLANLTVLQNAIDGVIEKVKCDFLEDFYLDPVYGVALNFYCLSEKIRIIDFCYENKVAVDWVQNSDEGVLYWGRAVGLSAVKSFLKKGLYE</sequence>
<dbReference type="RefSeq" id="WP_349586889.1">
    <property type="nucleotide sequence ID" value="NZ_JBEFLD010000004.1"/>
</dbReference>
<protein>
    <submittedName>
        <fullName evidence="1">Uncharacterized protein</fullName>
    </submittedName>
</protein>
<reference evidence="1" key="1">
    <citation type="submission" date="2024-06" db="EMBL/GenBank/DDBJ databases">
        <title>Genome sequence of Vogesella sp. MAHUQ-64.</title>
        <authorList>
            <person name="Huq M.A."/>
        </authorList>
    </citation>
    <scope>NUCLEOTIDE SEQUENCE</scope>
    <source>
        <strain evidence="1">MAHUQ-64</strain>
    </source>
</reference>
<gene>
    <name evidence="1" type="ORF">ABNW52_09595</name>
</gene>
<comment type="caution">
    <text evidence="1">The sequence shown here is derived from an EMBL/GenBank/DDBJ whole genome shotgun (WGS) entry which is preliminary data.</text>
</comment>
<keyword evidence="2" id="KW-1185">Reference proteome</keyword>
<organism evidence="1 2">
    <name type="scientific">Vogesella oryzagri</name>
    <dbReference type="NCBI Taxonomy" id="3160864"/>
    <lineage>
        <taxon>Bacteria</taxon>
        <taxon>Pseudomonadati</taxon>
        <taxon>Pseudomonadota</taxon>
        <taxon>Betaproteobacteria</taxon>
        <taxon>Neisseriales</taxon>
        <taxon>Chromobacteriaceae</taxon>
        <taxon>Vogesella</taxon>
    </lineage>
</organism>
<evidence type="ECO:0000313" key="2">
    <source>
        <dbReference type="Proteomes" id="UP001433638"/>
    </source>
</evidence>
<dbReference type="EMBL" id="JBEFLD010000004">
    <property type="protein sequence ID" value="MEQ6290869.1"/>
    <property type="molecule type" value="Genomic_DNA"/>
</dbReference>
<accession>A0ABV1M3R0</accession>
<proteinExistence type="predicted"/>
<evidence type="ECO:0000313" key="1">
    <source>
        <dbReference type="EMBL" id="MEQ6290869.1"/>
    </source>
</evidence>